<sequence length="252" mass="29019">MIPHLGSFTHPWAGDTTAPPQLSKDAEQTRTIQCLCPYRANRNSFIGVRFQSWASFDAVSTCTALQRFKVEILMFYTLVQLGTLPSYEELEQSTQFFTPRRICMSYIPNPIPETNMIVYPASDGSKYTNKETVRRTYPSSHFRVSEALVPASQLTIGGRGLLFLTYGPWGHLFLCTRAIRVFHQGYYWHMKFKSSFLADNRLANIFPPTSDPRRCMLRELFLLRRQFSHVVSELSLSTRSTPQKFGYRMKAS</sequence>
<dbReference type="EMBL" id="JAUEPU010000047">
    <property type="protein sequence ID" value="KAK0486696.1"/>
    <property type="molecule type" value="Genomic_DNA"/>
</dbReference>
<evidence type="ECO:0000313" key="2">
    <source>
        <dbReference type="EMBL" id="KAK0486696.1"/>
    </source>
</evidence>
<dbReference type="AlphaFoldDB" id="A0AA39PN20"/>
<accession>A0AA39PN20</accession>
<evidence type="ECO:0000256" key="1">
    <source>
        <dbReference type="SAM" id="MobiDB-lite"/>
    </source>
</evidence>
<dbReference type="Proteomes" id="UP001175228">
    <property type="component" value="Unassembled WGS sequence"/>
</dbReference>
<gene>
    <name evidence="2" type="ORF">EDD18DRAFT_671682</name>
</gene>
<evidence type="ECO:0000313" key="3">
    <source>
        <dbReference type="Proteomes" id="UP001175228"/>
    </source>
</evidence>
<protein>
    <submittedName>
        <fullName evidence="2">Uncharacterized protein</fullName>
    </submittedName>
</protein>
<proteinExistence type="predicted"/>
<reference evidence="2" key="1">
    <citation type="submission" date="2023-06" db="EMBL/GenBank/DDBJ databases">
        <authorList>
            <consortium name="Lawrence Berkeley National Laboratory"/>
            <person name="Ahrendt S."/>
            <person name="Sahu N."/>
            <person name="Indic B."/>
            <person name="Wong-Bajracharya J."/>
            <person name="Merenyi Z."/>
            <person name="Ke H.-M."/>
            <person name="Monk M."/>
            <person name="Kocsube S."/>
            <person name="Drula E."/>
            <person name="Lipzen A."/>
            <person name="Balint B."/>
            <person name="Henrissat B."/>
            <person name="Andreopoulos B."/>
            <person name="Martin F.M."/>
            <person name="Harder C.B."/>
            <person name="Rigling D."/>
            <person name="Ford K.L."/>
            <person name="Foster G.D."/>
            <person name="Pangilinan J."/>
            <person name="Papanicolaou A."/>
            <person name="Barry K."/>
            <person name="LaButti K."/>
            <person name="Viragh M."/>
            <person name="Koriabine M."/>
            <person name="Yan M."/>
            <person name="Riley R."/>
            <person name="Champramary S."/>
            <person name="Plett K.L."/>
            <person name="Tsai I.J."/>
            <person name="Slot J."/>
            <person name="Sipos G."/>
            <person name="Plett J."/>
            <person name="Nagy L.G."/>
            <person name="Grigoriev I.V."/>
        </authorList>
    </citation>
    <scope>NUCLEOTIDE SEQUENCE</scope>
    <source>
        <strain evidence="2">HWK02</strain>
    </source>
</reference>
<comment type="caution">
    <text evidence="2">The sequence shown here is derived from an EMBL/GenBank/DDBJ whole genome shotgun (WGS) entry which is preliminary data.</text>
</comment>
<name>A0AA39PN20_9AGAR</name>
<feature type="region of interest" description="Disordered" evidence="1">
    <location>
        <begin position="1"/>
        <end position="24"/>
    </location>
</feature>
<organism evidence="2 3">
    <name type="scientific">Armillaria luteobubalina</name>
    <dbReference type="NCBI Taxonomy" id="153913"/>
    <lineage>
        <taxon>Eukaryota</taxon>
        <taxon>Fungi</taxon>
        <taxon>Dikarya</taxon>
        <taxon>Basidiomycota</taxon>
        <taxon>Agaricomycotina</taxon>
        <taxon>Agaricomycetes</taxon>
        <taxon>Agaricomycetidae</taxon>
        <taxon>Agaricales</taxon>
        <taxon>Marasmiineae</taxon>
        <taxon>Physalacriaceae</taxon>
        <taxon>Armillaria</taxon>
    </lineage>
</organism>
<keyword evidence="3" id="KW-1185">Reference proteome</keyword>